<feature type="transmembrane region" description="Helical" evidence="6">
    <location>
        <begin position="378"/>
        <end position="395"/>
    </location>
</feature>
<comment type="subcellular location">
    <subcellularLocation>
        <location evidence="1">Membrane</location>
        <topology evidence="1">Multi-pass membrane protein</topology>
    </subcellularLocation>
</comment>
<name>A0A9P8D0X9_MORAP</name>
<dbReference type="AlphaFoldDB" id="A0A9P8D0X9"/>
<dbReference type="Proteomes" id="UP000717515">
    <property type="component" value="Unassembled WGS sequence"/>
</dbReference>
<evidence type="ECO:0000256" key="3">
    <source>
        <dbReference type="ARBA" id="ARBA00022692"/>
    </source>
</evidence>
<feature type="transmembrane region" description="Helical" evidence="6">
    <location>
        <begin position="318"/>
        <end position="340"/>
    </location>
</feature>
<feature type="transmembrane region" description="Helical" evidence="6">
    <location>
        <begin position="235"/>
        <end position="253"/>
    </location>
</feature>
<reference evidence="7" key="1">
    <citation type="submission" date="2021-07" db="EMBL/GenBank/DDBJ databases">
        <title>Draft genome of Mortierella alpina, strain LL118, isolated from an aspen leaf litter sample.</title>
        <authorList>
            <person name="Yang S."/>
            <person name="Vinatzer B.A."/>
        </authorList>
    </citation>
    <scope>NUCLEOTIDE SEQUENCE</scope>
    <source>
        <strain evidence="7">LL118</strain>
    </source>
</reference>
<feature type="transmembrane region" description="Helical" evidence="6">
    <location>
        <begin position="80"/>
        <end position="103"/>
    </location>
</feature>
<dbReference type="PIRSF" id="PIRSF006060">
    <property type="entry name" value="AA_transporter"/>
    <property type="match status" value="1"/>
</dbReference>
<feature type="transmembrane region" description="Helical" evidence="6">
    <location>
        <begin position="190"/>
        <end position="215"/>
    </location>
</feature>
<evidence type="ECO:0000313" key="7">
    <source>
        <dbReference type="EMBL" id="KAG9326514.1"/>
    </source>
</evidence>
<feature type="non-terminal residue" evidence="7">
    <location>
        <position position="1"/>
    </location>
</feature>
<evidence type="ECO:0000313" key="8">
    <source>
        <dbReference type="Proteomes" id="UP000717515"/>
    </source>
</evidence>
<keyword evidence="4 6" id="KW-1133">Transmembrane helix</keyword>
<evidence type="ECO:0000256" key="1">
    <source>
        <dbReference type="ARBA" id="ARBA00004141"/>
    </source>
</evidence>
<dbReference type="Pfam" id="PF13520">
    <property type="entry name" value="AA_permease_2"/>
    <property type="match status" value="1"/>
</dbReference>
<dbReference type="Gene3D" id="1.20.1740.10">
    <property type="entry name" value="Amino acid/polyamine transporter I"/>
    <property type="match status" value="1"/>
</dbReference>
<protein>
    <recommendedName>
        <fullName evidence="9">Amino acid transporter</fullName>
    </recommendedName>
</protein>
<comment type="caution">
    <text evidence="7">The sequence shown here is derived from an EMBL/GenBank/DDBJ whole genome shotgun (WGS) entry which is preliminary data.</text>
</comment>
<keyword evidence="3 6" id="KW-0812">Transmembrane</keyword>
<evidence type="ECO:0000256" key="2">
    <source>
        <dbReference type="ARBA" id="ARBA00022448"/>
    </source>
</evidence>
<feature type="transmembrane region" description="Helical" evidence="6">
    <location>
        <begin position="45"/>
        <end position="68"/>
    </location>
</feature>
<feature type="transmembrane region" description="Helical" evidence="6">
    <location>
        <begin position="124"/>
        <end position="148"/>
    </location>
</feature>
<feature type="transmembrane region" description="Helical" evidence="6">
    <location>
        <begin position="274"/>
        <end position="298"/>
    </location>
</feature>
<proteinExistence type="predicted"/>
<keyword evidence="2" id="KW-0813">Transport</keyword>
<dbReference type="InterPro" id="IPR002293">
    <property type="entry name" value="AA/rel_permease1"/>
</dbReference>
<keyword evidence="5 6" id="KW-0472">Membrane</keyword>
<evidence type="ECO:0008006" key="9">
    <source>
        <dbReference type="Google" id="ProtNLM"/>
    </source>
</evidence>
<dbReference type="GO" id="GO:0016020">
    <property type="term" value="C:membrane"/>
    <property type="evidence" value="ECO:0007669"/>
    <property type="project" value="UniProtKB-SubCell"/>
</dbReference>
<gene>
    <name evidence="7" type="ORF">KVV02_007663</name>
</gene>
<feature type="transmembrane region" description="Helical" evidence="6">
    <location>
        <begin position="445"/>
        <end position="463"/>
    </location>
</feature>
<dbReference type="PANTHER" id="PTHR45649">
    <property type="entry name" value="AMINO-ACID PERMEASE BAT1"/>
    <property type="match status" value="1"/>
</dbReference>
<evidence type="ECO:0000256" key="5">
    <source>
        <dbReference type="ARBA" id="ARBA00023136"/>
    </source>
</evidence>
<feature type="transmembrane region" description="Helical" evidence="6">
    <location>
        <begin position="401"/>
        <end position="424"/>
    </location>
</feature>
<accession>A0A9P8D0X9</accession>
<dbReference type="PANTHER" id="PTHR45649:SF26">
    <property type="entry name" value="OS04G0435100 PROTEIN"/>
    <property type="match status" value="1"/>
</dbReference>
<organism evidence="7 8">
    <name type="scientific">Mortierella alpina</name>
    <name type="common">Oleaginous fungus</name>
    <name type="synonym">Mortierella renispora</name>
    <dbReference type="NCBI Taxonomy" id="64518"/>
    <lineage>
        <taxon>Eukaryota</taxon>
        <taxon>Fungi</taxon>
        <taxon>Fungi incertae sedis</taxon>
        <taxon>Mucoromycota</taxon>
        <taxon>Mortierellomycotina</taxon>
        <taxon>Mortierellomycetes</taxon>
        <taxon>Mortierellales</taxon>
        <taxon>Mortierellaceae</taxon>
        <taxon>Mortierella</taxon>
    </lineage>
</organism>
<feature type="transmembrane region" description="Helical" evidence="6">
    <location>
        <begin position="160"/>
        <end position="183"/>
    </location>
</feature>
<feature type="transmembrane region" description="Helical" evidence="6">
    <location>
        <begin position="475"/>
        <end position="494"/>
    </location>
</feature>
<sequence length="522" mass="56472">DKSSSLDQPASSSRVVRSAPSLLTLDDYNLISLGYKPVMARRLTWFSLTGITLTSSNVLGGIVALYGLPLTNGGPAWATWSFLGVGLMSAIVSLCLAELASSYPTTAGVHNWVYHLGSSRNRAFLTWMTGWLTIASSVASASSVAFYFSSILGQILLSVYKIAFTPGMLVMFHLGAVLFWQLLNLLPVRGLGYISSISVGTTVALTAVLLSYANVDPSLVHVPFNAFLNYSGSPSAIYAALSSTLMASFVFCPQDSIIRMTEECRRPERLLPKLVIGSTWISLVLGFPLVVGLNYGVLQPMKGLLDEAVPAVRVILTTLGRSAGVAFISLVLVAIFFTGLTRLAMASRVAYALSRDGGLPKASYWNHLHSRRKTAQRVSWLVAAGCMSGIFPFYWGDYDAFHWIASLACVATNLSFVVPLWLRLTRGGRRNHVRGPFSLGEGTSRFLNTISVIWLLFLSSVLMLPSTLPMTRSNFNYTSAAIGTILGLSALSWCKAKYGFTGAAKEESRAAHRTTPTGQQLQ</sequence>
<dbReference type="EMBL" id="JAIFTL010000018">
    <property type="protein sequence ID" value="KAG9326514.1"/>
    <property type="molecule type" value="Genomic_DNA"/>
</dbReference>
<dbReference type="GO" id="GO:0022857">
    <property type="term" value="F:transmembrane transporter activity"/>
    <property type="evidence" value="ECO:0007669"/>
    <property type="project" value="InterPro"/>
</dbReference>
<evidence type="ECO:0000256" key="4">
    <source>
        <dbReference type="ARBA" id="ARBA00022989"/>
    </source>
</evidence>
<evidence type="ECO:0000256" key="6">
    <source>
        <dbReference type="SAM" id="Phobius"/>
    </source>
</evidence>